<protein>
    <submittedName>
        <fullName evidence="2">Uncharacterized protein</fullName>
    </submittedName>
</protein>
<name>A0A2K9PVZ2_9FLAO</name>
<evidence type="ECO:0000313" key="2">
    <source>
        <dbReference type="EMBL" id="AUP81224.1"/>
    </source>
</evidence>
<dbReference type="KEGG" id="fek:C1H87_21905"/>
<sequence length="66" mass="7741">MEGIIDCYQLEVARNIPKEFTLLENNYQALKSNHRNMNKAIIGVGVMTVLFIVFKIYSYEKEKRSK</sequence>
<gene>
    <name evidence="2" type="ORF">C1H87_21905</name>
</gene>
<organism evidence="2 3">
    <name type="scientific">Flavivirga eckloniae</name>
    <dbReference type="NCBI Taxonomy" id="1803846"/>
    <lineage>
        <taxon>Bacteria</taxon>
        <taxon>Pseudomonadati</taxon>
        <taxon>Bacteroidota</taxon>
        <taxon>Flavobacteriia</taxon>
        <taxon>Flavobacteriales</taxon>
        <taxon>Flavobacteriaceae</taxon>
        <taxon>Flavivirga</taxon>
    </lineage>
</organism>
<keyword evidence="1" id="KW-1133">Transmembrane helix</keyword>
<reference evidence="2 3" key="1">
    <citation type="submission" date="2018-01" db="EMBL/GenBank/DDBJ databases">
        <title>Complete genome sequence of Flavivirga eckloniae ECD14 isolated from seaweed Ecklonia cava.</title>
        <authorList>
            <person name="Lee J.H."/>
            <person name="Baik K.S."/>
            <person name="Seong C.N."/>
        </authorList>
    </citation>
    <scope>NUCLEOTIDE SEQUENCE [LARGE SCALE GENOMIC DNA]</scope>
    <source>
        <strain evidence="2 3">ECD14</strain>
    </source>
</reference>
<proteinExistence type="predicted"/>
<dbReference type="AlphaFoldDB" id="A0A2K9PVZ2"/>
<evidence type="ECO:0000313" key="3">
    <source>
        <dbReference type="Proteomes" id="UP000235826"/>
    </source>
</evidence>
<keyword evidence="1" id="KW-0472">Membrane</keyword>
<evidence type="ECO:0000256" key="1">
    <source>
        <dbReference type="SAM" id="Phobius"/>
    </source>
</evidence>
<dbReference type="EMBL" id="CP025791">
    <property type="protein sequence ID" value="AUP81224.1"/>
    <property type="molecule type" value="Genomic_DNA"/>
</dbReference>
<dbReference type="RefSeq" id="WP_102757867.1">
    <property type="nucleotide sequence ID" value="NZ_CP025791.1"/>
</dbReference>
<keyword evidence="3" id="KW-1185">Reference proteome</keyword>
<keyword evidence="1" id="KW-0812">Transmembrane</keyword>
<dbReference type="Proteomes" id="UP000235826">
    <property type="component" value="Chromosome"/>
</dbReference>
<feature type="transmembrane region" description="Helical" evidence="1">
    <location>
        <begin position="40"/>
        <end position="57"/>
    </location>
</feature>
<accession>A0A2K9PVZ2</accession>